<dbReference type="Proteomes" id="UP000026913">
    <property type="component" value="Plasmid unnamed"/>
</dbReference>
<name>A0A024ELX0_9PSED</name>
<evidence type="ECO:0000313" key="2">
    <source>
        <dbReference type="Proteomes" id="UP000026913"/>
    </source>
</evidence>
<keyword evidence="1" id="KW-0614">Plasmid</keyword>
<gene>
    <name evidence="1" type="ORF">OU5_P0333</name>
</gene>
<geneLocation type="plasmid" evidence="2"/>
<sequence>MIPNGISTLNLDKHLKLQYELQLSASRNAVWIHASDGSTVGRFGRMGIDLHNTVTEQMAGASECRLCTHGQPSIEDWELFRAKALEWWGLSVPVDAFDKNFLNTSA</sequence>
<organism evidence="1 2">
    <name type="scientific">Pseudomonas mandelii JR-1</name>
    <dbReference type="NCBI Taxonomy" id="1147786"/>
    <lineage>
        <taxon>Bacteria</taxon>
        <taxon>Pseudomonadati</taxon>
        <taxon>Pseudomonadota</taxon>
        <taxon>Gammaproteobacteria</taxon>
        <taxon>Pseudomonadales</taxon>
        <taxon>Pseudomonadaceae</taxon>
        <taxon>Pseudomonas</taxon>
    </lineage>
</organism>
<proteinExistence type="predicted"/>
<accession>A0A024ELX0</accession>
<dbReference type="HOGENOM" id="CLU_162507_0_0_6"/>
<dbReference type="AlphaFoldDB" id="A0A024ELX0"/>
<reference evidence="1 2" key="1">
    <citation type="journal article" date="2012" name="J. Bacteriol.">
        <title>Genome sequence of cold-adapted Pseudomonas mandelii strain JR-1.</title>
        <authorList>
            <person name="Jang S.H."/>
            <person name="Kim J."/>
            <person name="Kim J."/>
            <person name="Hong S."/>
            <person name="Lee C."/>
        </authorList>
    </citation>
    <scope>NUCLEOTIDE SEQUENCE [LARGE SCALE GENOMIC DNA]</scope>
    <source>
        <strain evidence="1 2">JR-1</strain>
        <plasmid evidence="2">Plasmid</plasmid>
    </source>
</reference>
<dbReference type="KEGG" id="pman:OU5_P0333"/>
<evidence type="ECO:0000313" key="1">
    <source>
        <dbReference type="EMBL" id="AHZ73585.1"/>
    </source>
</evidence>
<protein>
    <submittedName>
        <fullName evidence="1">Uncharacterized protein</fullName>
    </submittedName>
</protein>
<dbReference type="EMBL" id="CP005961">
    <property type="protein sequence ID" value="AHZ73585.1"/>
    <property type="molecule type" value="Genomic_DNA"/>
</dbReference>